<gene>
    <name evidence="1" type="ORF">MAXJ12_08719</name>
</gene>
<dbReference type="OrthoDB" id="8371325at2"/>
<name>H0HNM1_9HYPH</name>
<keyword evidence="2" id="KW-1185">Reference proteome</keyword>
<dbReference type="Proteomes" id="UP000003250">
    <property type="component" value="Unassembled WGS sequence"/>
</dbReference>
<proteinExistence type="predicted"/>
<dbReference type="EMBL" id="AHAM01000058">
    <property type="protein sequence ID" value="EHK57674.1"/>
    <property type="molecule type" value="Genomic_DNA"/>
</dbReference>
<evidence type="ECO:0000313" key="2">
    <source>
        <dbReference type="Proteomes" id="UP000003250"/>
    </source>
</evidence>
<evidence type="ECO:0000313" key="1">
    <source>
        <dbReference type="EMBL" id="EHK57674.1"/>
    </source>
</evidence>
<protein>
    <submittedName>
        <fullName evidence="1">Uncharacterized protein</fullName>
    </submittedName>
</protein>
<sequence length="78" mass="8975">MNNCEECGKSYAFGYPDGGWHEGKDPISWVPFPFREFDATGRRADLLPVWEPNERLKEVYFRKAEETLGVYADTAQAN</sequence>
<dbReference type="AlphaFoldDB" id="H0HNM1"/>
<reference evidence="1 2" key="1">
    <citation type="journal article" date="2012" name="J. Bacteriol.">
        <title>Draft Genome Sequence of Mesorhizobium alhagi CCNWXJ12-2T, a Novel Salt-Resistant Species Isolated from the Desert of Northwestern China.</title>
        <authorList>
            <person name="Zhou M."/>
            <person name="Chen W."/>
            <person name="Chen H."/>
            <person name="Wei G."/>
        </authorList>
    </citation>
    <scope>NUCLEOTIDE SEQUENCE [LARGE SCALE GENOMIC DNA]</scope>
    <source>
        <strain evidence="1 2">CCNWXJ12-2</strain>
    </source>
</reference>
<accession>H0HNM1</accession>
<dbReference type="PATRIC" id="fig|1107882.3.peg.1702"/>
<organism evidence="1 2">
    <name type="scientific">Mesorhizobium alhagi CCNWXJ12-2</name>
    <dbReference type="NCBI Taxonomy" id="1107882"/>
    <lineage>
        <taxon>Bacteria</taxon>
        <taxon>Pseudomonadati</taxon>
        <taxon>Pseudomonadota</taxon>
        <taxon>Alphaproteobacteria</taxon>
        <taxon>Hyphomicrobiales</taxon>
        <taxon>Phyllobacteriaceae</taxon>
        <taxon>Allomesorhizobium</taxon>
    </lineage>
</organism>